<evidence type="ECO:0000313" key="9">
    <source>
        <dbReference type="Proteomes" id="UP000317494"/>
    </source>
</evidence>
<dbReference type="VEuPathDB" id="FungiDB:SeMB42_g07294"/>
<dbReference type="GO" id="GO:0020037">
    <property type="term" value="F:heme binding"/>
    <property type="evidence" value="ECO:0007669"/>
    <property type="project" value="InterPro"/>
</dbReference>
<feature type="binding site" description="axial binding residue" evidence="7">
    <location>
        <position position="403"/>
    </location>
    <ligand>
        <name>heme</name>
        <dbReference type="ChEBI" id="CHEBI:30413"/>
    </ligand>
    <ligandPart>
        <name>Fe</name>
        <dbReference type="ChEBI" id="CHEBI:18248"/>
    </ligandPart>
</feature>
<sequence length="456" mass="51276">MPYSKRKKSHEYFIYLANKYGRIARLVVGTEPLILINDAAEAKKVLVSPDFEKSTRLPRLMIGLADHGIAGLVGEEHRRHRKYLLPALGPNHLKIAAQASVDATHKVMSQWGLHATVDFLKCMNAITTDVIARVTLGQDVNAVAALQLDELPPHLRDLSLVTEIIAARTYIPEILWKPNGLAKQDAIEKTKSVRLFLQTIIDKRKKDWNDMDPNERIRFSTMSQDEKLRATANWTLVDRLLSANYCLGKTIFDDRDISDEVCSFFQGGTDTTALSLTTLVVFMARYPNVAQKVYDEIDMVLGKDGIVTYDSLSRFRYLECVIKETMRLENAASATQYRTPSKQSIVCGYKIYPGDAVVVNTIALHRNPLYWDHPDEFKPERWADGFVPTPGSYLPFGDGGANCIGQRLAMLETRLVAATMLQHYQFDIAPGQKVNIISSATVGYKSGLKIIVKRRN</sequence>
<keyword evidence="2 7" id="KW-0349">Heme</keyword>
<dbReference type="InterPro" id="IPR050196">
    <property type="entry name" value="Cytochrome_P450_Monoox"/>
</dbReference>
<dbReference type="GO" id="GO:0016705">
    <property type="term" value="F:oxidoreductase activity, acting on paired donors, with incorporation or reduction of molecular oxygen"/>
    <property type="evidence" value="ECO:0007669"/>
    <property type="project" value="InterPro"/>
</dbReference>
<comment type="cofactor">
    <cofactor evidence="7">
        <name>heme</name>
        <dbReference type="ChEBI" id="CHEBI:30413"/>
    </cofactor>
</comment>
<dbReference type="EMBL" id="QEAN01000494">
    <property type="protein sequence ID" value="TPX34615.1"/>
    <property type="molecule type" value="Genomic_DNA"/>
</dbReference>
<evidence type="ECO:0000256" key="1">
    <source>
        <dbReference type="ARBA" id="ARBA00010617"/>
    </source>
</evidence>
<dbReference type="Pfam" id="PF00067">
    <property type="entry name" value="p450"/>
    <property type="match status" value="1"/>
</dbReference>
<comment type="caution">
    <text evidence="8">The sequence shown here is derived from an EMBL/GenBank/DDBJ whole genome shotgun (WGS) entry which is preliminary data.</text>
</comment>
<name>A0A507CAR7_9FUNG</name>
<dbReference type="Gene3D" id="1.10.630.10">
    <property type="entry name" value="Cytochrome P450"/>
    <property type="match status" value="1"/>
</dbReference>
<dbReference type="InterPro" id="IPR036396">
    <property type="entry name" value="Cyt_P450_sf"/>
</dbReference>
<comment type="similarity">
    <text evidence="1">Belongs to the cytochrome P450 family.</text>
</comment>
<gene>
    <name evidence="8" type="ORF">SeMB42_g07294</name>
</gene>
<protein>
    <recommendedName>
        <fullName evidence="10">Cytochrome P450</fullName>
    </recommendedName>
</protein>
<evidence type="ECO:0000256" key="4">
    <source>
        <dbReference type="ARBA" id="ARBA00023002"/>
    </source>
</evidence>
<keyword evidence="4" id="KW-0560">Oxidoreductase</keyword>
<organism evidence="8 9">
    <name type="scientific">Synchytrium endobioticum</name>
    <dbReference type="NCBI Taxonomy" id="286115"/>
    <lineage>
        <taxon>Eukaryota</taxon>
        <taxon>Fungi</taxon>
        <taxon>Fungi incertae sedis</taxon>
        <taxon>Chytridiomycota</taxon>
        <taxon>Chytridiomycota incertae sedis</taxon>
        <taxon>Chytridiomycetes</taxon>
        <taxon>Synchytriales</taxon>
        <taxon>Synchytriaceae</taxon>
        <taxon>Synchytrium</taxon>
    </lineage>
</organism>
<accession>A0A507CAR7</accession>
<dbReference type="SUPFAM" id="SSF48264">
    <property type="entry name" value="Cytochrome P450"/>
    <property type="match status" value="1"/>
</dbReference>
<dbReference type="AlphaFoldDB" id="A0A507CAR7"/>
<proteinExistence type="inferred from homology"/>
<dbReference type="PRINTS" id="PR00385">
    <property type="entry name" value="P450"/>
</dbReference>
<evidence type="ECO:0000256" key="2">
    <source>
        <dbReference type="ARBA" id="ARBA00022617"/>
    </source>
</evidence>
<dbReference type="GO" id="GO:0005506">
    <property type="term" value="F:iron ion binding"/>
    <property type="evidence" value="ECO:0007669"/>
    <property type="project" value="InterPro"/>
</dbReference>
<dbReference type="Proteomes" id="UP000317494">
    <property type="component" value="Unassembled WGS sequence"/>
</dbReference>
<dbReference type="InterPro" id="IPR002401">
    <property type="entry name" value="Cyt_P450_E_grp-I"/>
</dbReference>
<evidence type="ECO:0000256" key="5">
    <source>
        <dbReference type="ARBA" id="ARBA00023004"/>
    </source>
</evidence>
<dbReference type="CDD" id="cd00302">
    <property type="entry name" value="cytochrome_P450"/>
    <property type="match status" value="1"/>
</dbReference>
<reference evidence="8 9" key="1">
    <citation type="journal article" date="2019" name="Sci. Rep.">
        <title>Comparative genomics of chytrid fungi reveal insights into the obligate biotrophic and pathogenic lifestyle of Synchytrium endobioticum.</title>
        <authorList>
            <person name="van de Vossenberg B.T.L.H."/>
            <person name="Warris S."/>
            <person name="Nguyen H.D.T."/>
            <person name="van Gent-Pelzer M.P.E."/>
            <person name="Joly D.L."/>
            <person name="van de Geest H.C."/>
            <person name="Bonants P.J.M."/>
            <person name="Smith D.S."/>
            <person name="Levesque C.A."/>
            <person name="van der Lee T.A.J."/>
        </authorList>
    </citation>
    <scope>NUCLEOTIDE SEQUENCE [LARGE SCALE GENOMIC DNA]</scope>
    <source>
        <strain evidence="8 9">MB42</strain>
    </source>
</reference>
<evidence type="ECO:0000256" key="7">
    <source>
        <dbReference type="PIRSR" id="PIRSR602401-1"/>
    </source>
</evidence>
<evidence type="ECO:0000256" key="6">
    <source>
        <dbReference type="ARBA" id="ARBA00023033"/>
    </source>
</evidence>
<keyword evidence="9" id="KW-1185">Reference proteome</keyword>
<dbReference type="PRINTS" id="PR00463">
    <property type="entry name" value="EP450I"/>
</dbReference>
<dbReference type="STRING" id="286115.A0A507CAR7"/>
<dbReference type="InterPro" id="IPR001128">
    <property type="entry name" value="Cyt_P450"/>
</dbReference>
<evidence type="ECO:0000256" key="3">
    <source>
        <dbReference type="ARBA" id="ARBA00022723"/>
    </source>
</evidence>
<dbReference type="PANTHER" id="PTHR24291">
    <property type="entry name" value="CYTOCHROME P450 FAMILY 4"/>
    <property type="match status" value="1"/>
</dbReference>
<evidence type="ECO:0000313" key="8">
    <source>
        <dbReference type="EMBL" id="TPX34615.1"/>
    </source>
</evidence>
<keyword evidence="6" id="KW-0503">Monooxygenase</keyword>
<dbReference type="PANTHER" id="PTHR24291:SF50">
    <property type="entry name" value="BIFUNCTIONAL ALBAFLAVENONE MONOOXYGENASE_TERPENE SYNTHASE"/>
    <property type="match status" value="1"/>
</dbReference>
<keyword evidence="3 7" id="KW-0479">Metal-binding</keyword>
<evidence type="ECO:0008006" key="10">
    <source>
        <dbReference type="Google" id="ProtNLM"/>
    </source>
</evidence>
<keyword evidence="5 7" id="KW-0408">Iron</keyword>
<dbReference type="GO" id="GO:0004497">
    <property type="term" value="F:monooxygenase activity"/>
    <property type="evidence" value="ECO:0007669"/>
    <property type="project" value="UniProtKB-KW"/>
</dbReference>